<comment type="function">
    <text evidence="1">Intake of glucose and galactose.</text>
</comment>
<dbReference type="InterPro" id="IPR005964">
    <property type="entry name" value="Glc/Gal_transptr_bac"/>
</dbReference>
<keyword evidence="11" id="KW-1185">Reference proteome</keyword>
<keyword evidence="5 8" id="KW-0812">Transmembrane</keyword>
<dbReference type="Proteomes" id="UP000283433">
    <property type="component" value="Unassembled WGS sequence"/>
</dbReference>
<evidence type="ECO:0000256" key="6">
    <source>
        <dbReference type="ARBA" id="ARBA00022989"/>
    </source>
</evidence>
<evidence type="ECO:0000256" key="1">
    <source>
        <dbReference type="ARBA" id="ARBA00003321"/>
    </source>
</evidence>
<comment type="subcellular location">
    <subcellularLocation>
        <location evidence="2">Cell inner membrane</location>
        <topology evidence="2">Multi-pass membrane protein</topology>
    </subcellularLocation>
</comment>
<dbReference type="PROSITE" id="PS50850">
    <property type="entry name" value="MFS"/>
    <property type="match status" value="1"/>
</dbReference>
<dbReference type="PANTHER" id="PTHR43702:SF12">
    <property type="entry name" value="N-ACETYL GLUCOSAMINE TRANSPORTER NAGP"/>
    <property type="match status" value="1"/>
</dbReference>
<dbReference type="GO" id="GO:0055056">
    <property type="term" value="F:D-glucose transmembrane transporter activity"/>
    <property type="evidence" value="ECO:0007669"/>
    <property type="project" value="InterPro"/>
</dbReference>
<feature type="domain" description="Major facilitator superfamily (MFS) profile" evidence="9">
    <location>
        <begin position="15"/>
        <end position="423"/>
    </location>
</feature>
<feature type="transmembrane region" description="Helical" evidence="8">
    <location>
        <begin position="197"/>
        <end position="216"/>
    </location>
</feature>
<dbReference type="InterPro" id="IPR020846">
    <property type="entry name" value="MFS_dom"/>
</dbReference>
<dbReference type="InterPro" id="IPR011701">
    <property type="entry name" value="MFS"/>
</dbReference>
<feature type="transmembrane region" description="Helical" evidence="8">
    <location>
        <begin position="397"/>
        <end position="417"/>
    </location>
</feature>
<name>A0A419S7H2_9SPHI</name>
<evidence type="ECO:0000256" key="8">
    <source>
        <dbReference type="SAM" id="Phobius"/>
    </source>
</evidence>
<evidence type="ECO:0000256" key="3">
    <source>
        <dbReference type="ARBA" id="ARBA00009120"/>
    </source>
</evidence>
<keyword evidence="6 8" id="KW-1133">Transmembrane helix</keyword>
<feature type="transmembrane region" description="Helical" evidence="8">
    <location>
        <begin position="372"/>
        <end position="391"/>
    </location>
</feature>
<keyword evidence="7 8" id="KW-0472">Membrane</keyword>
<evidence type="ECO:0000256" key="2">
    <source>
        <dbReference type="ARBA" id="ARBA00004429"/>
    </source>
</evidence>
<dbReference type="CDD" id="cd17394">
    <property type="entry name" value="MFS_FucP_like"/>
    <property type="match status" value="1"/>
</dbReference>
<dbReference type="Pfam" id="PF07690">
    <property type="entry name" value="MFS_1"/>
    <property type="match status" value="1"/>
</dbReference>
<comment type="similarity">
    <text evidence="3">Belongs to the major facilitator superfamily. FHS transporter (TC 2.A.1.7) family.</text>
</comment>
<dbReference type="Gene3D" id="1.20.1250.20">
    <property type="entry name" value="MFS general substrate transporter like domains"/>
    <property type="match status" value="2"/>
</dbReference>
<evidence type="ECO:0000259" key="9">
    <source>
        <dbReference type="PROSITE" id="PS50850"/>
    </source>
</evidence>
<dbReference type="GO" id="GO:1904659">
    <property type="term" value="P:D-glucose transmembrane transport"/>
    <property type="evidence" value="ECO:0007669"/>
    <property type="project" value="InterPro"/>
</dbReference>
<evidence type="ECO:0000313" key="11">
    <source>
        <dbReference type="Proteomes" id="UP000283433"/>
    </source>
</evidence>
<dbReference type="InterPro" id="IPR050375">
    <property type="entry name" value="MFS_TsgA-like"/>
</dbReference>
<gene>
    <name evidence="10" type="ORF">BCY91_03755</name>
</gene>
<protein>
    <submittedName>
        <fullName evidence="10">Glucose/galactose MFS transporter</fullName>
    </submittedName>
</protein>
<dbReference type="SUPFAM" id="SSF103473">
    <property type="entry name" value="MFS general substrate transporter"/>
    <property type="match status" value="1"/>
</dbReference>
<organism evidence="10 11">
    <name type="scientific">Pelobium manganitolerans</name>
    <dbReference type="NCBI Taxonomy" id="1842495"/>
    <lineage>
        <taxon>Bacteria</taxon>
        <taxon>Pseudomonadati</taxon>
        <taxon>Bacteroidota</taxon>
        <taxon>Sphingobacteriia</taxon>
        <taxon>Sphingobacteriales</taxon>
        <taxon>Sphingobacteriaceae</taxon>
        <taxon>Pelobium</taxon>
    </lineage>
</organism>
<feature type="transmembrane region" description="Helical" evidence="8">
    <location>
        <begin position="314"/>
        <end position="332"/>
    </location>
</feature>
<reference evidence="10 11" key="1">
    <citation type="submission" date="2016-07" db="EMBL/GenBank/DDBJ databases">
        <title>Genome of Pelobium manganitolerans.</title>
        <authorList>
            <person name="Wu S."/>
            <person name="Wang G."/>
        </authorList>
    </citation>
    <scope>NUCLEOTIDE SEQUENCE [LARGE SCALE GENOMIC DNA]</scope>
    <source>
        <strain evidence="10 11">YS-25</strain>
    </source>
</reference>
<feature type="transmembrane region" description="Helical" evidence="8">
    <location>
        <begin position="338"/>
        <end position="360"/>
    </location>
</feature>
<dbReference type="EMBL" id="MBTA01000012">
    <property type="protein sequence ID" value="RKD17260.1"/>
    <property type="molecule type" value="Genomic_DNA"/>
</dbReference>
<comment type="caution">
    <text evidence="10">The sequence shown here is derived from an EMBL/GenBank/DDBJ whole genome shotgun (WGS) entry which is preliminary data.</text>
</comment>
<dbReference type="InterPro" id="IPR036259">
    <property type="entry name" value="MFS_trans_sf"/>
</dbReference>
<feature type="transmembrane region" description="Helical" evidence="8">
    <location>
        <begin position="52"/>
        <end position="73"/>
    </location>
</feature>
<dbReference type="OrthoDB" id="9786665at2"/>
<dbReference type="GO" id="GO:0005354">
    <property type="term" value="F:galactose transmembrane transporter activity"/>
    <property type="evidence" value="ECO:0007669"/>
    <property type="project" value="InterPro"/>
</dbReference>
<evidence type="ECO:0000256" key="5">
    <source>
        <dbReference type="ARBA" id="ARBA00022692"/>
    </source>
</evidence>
<feature type="transmembrane region" description="Helical" evidence="8">
    <location>
        <begin position="82"/>
        <end position="99"/>
    </location>
</feature>
<dbReference type="RefSeq" id="WP_120181452.1">
    <property type="nucleotide sequence ID" value="NZ_MBTA01000012.1"/>
</dbReference>
<accession>A0A419S7H2</accession>
<evidence type="ECO:0000256" key="7">
    <source>
        <dbReference type="ARBA" id="ARBA00023136"/>
    </source>
</evidence>
<keyword evidence="4" id="KW-1003">Cell membrane</keyword>
<evidence type="ECO:0000256" key="4">
    <source>
        <dbReference type="ARBA" id="ARBA00022475"/>
    </source>
</evidence>
<feature type="transmembrane region" description="Helical" evidence="8">
    <location>
        <begin position="286"/>
        <end position="305"/>
    </location>
</feature>
<feature type="transmembrane region" description="Helical" evidence="8">
    <location>
        <begin position="248"/>
        <end position="266"/>
    </location>
</feature>
<evidence type="ECO:0000313" key="10">
    <source>
        <dbReference type="EMBL" id="RKD17260.1"/>
    </source>
</evidence>
<dbReference type="AlphaFoldDB" id="A0A419S7H2"/>
<feature type="transmembrane region" description="Helical" evidence="8">
    <location>
        <begin position="12"/>
        <end position="32"/>
    </location>
</feature>
<feature type="transmembrane region" description="Helical" evidence="8">
    <location>
        <begin position="143"/>
        <end position="166"/>
    </location>
</feature>
<dbReference type="NCBIfam" id="TIGR01272">
    <property type="entry name" value="gluP"/>
    <property type="match status" value="1"/>
</dbReference>
<proteinExistence type="inferred from homology"/>
<feature type="transmembrane region" description="Helical" evidence="8">
    <location>
        <begin position="105"/>
        <end position="122"/>
    </location>
</feature>
<dbReference type="GO" id="GO:0005886">
    <property type="term" value="C:plasma membrane"/>
    <property type="evidence" value="ECO:0007669"/>
    <property type="project" value="UniProtKB-SubCell"/>
</dbReference>
<dbReference type="PANTHER" id="PTHR43702">
    <property type="entry name" value="L-FUCOSE-PROTON SYMPORTER"/>
    <property type="match status" value="1"/>
</dbReference>
<sequence>MSTATTSPSQKGLNPVIIIGALFFVFGFVTWLNGTLIPFLQLACELTTSQALLVTFAFYMAYFFLAIPSSYILKLTGFKKGMAMGLFVMALGALIFLPAANLRNFPLFLLGLFVQGMGLALLQTASNPYITIVGPIESAAKRISIMGICNKIAGALSPLILSALVLKGAQAIEDQAKAITDPAQREVLLSALAQRVILPYIIIAAVLIILALLIIFSSLPEINTDEDHVDDTGAVVAPKASVFSYRNLNLGVICLFLYVGVEVMAGDVIGTYGKSLGMSLDQTKIFTSYTLVSMVVGYIIGIICIPKYIKQEKALMLSAIVGMLFTLAAYLTNGYTSIVFIALLGLANSLMWPAIFPLAIKGLGRYTKIGSALLVMGIAGGAIIPQVYAFFEHSMGSQSAFLVSMLPCYIYIFYYAISGHKTAVAR</sequence>